<keyword evidence="3" id="KW-0862">Zinc</keyword>
<dbReference type="Proteomes" id="UP000199555">
    <property type="component" value="Unassembled WGS sequence"/>
</dbReference>
<feature type="zinc finger region" description="dksA C4-type" evidence="4">
    <location>
        <begin position="40"/>
        <end position="64"/>
    </location>
</feature>
<keyword evidence="7" id="KW-1185">Reference proteome</keyword>
<evidence type="ECO:0000256" key="2">
    <source>
        <dbReference type="ARBA" id="ARBA00022771"/>
    </source>
</evidence>
<dbReference type="Gene3D" id="1.20.120.910">
    <property type="entry name" value="DksA, coiled-coil domain"/>
    <property type="match status" value="1"/>
</dbReference>
<dbReference type="NCBIfam" id="NF008243">
    <property type="entry name" value="PRK11019.1"/>
    <property type="match status" value="1"/>
</dbReference>
<gene>
    <name evidence="6" type="ORF">SAMN04487971_11754</name>
</gene>
<accession>A0A1G9M2G6</accession>
<evidence type="ECO:0000313" key="6">
    <source>
        <dbReference type="EMBL" id="SDL67895.1"/>
    </source>
</evidence>
<proteinExistence type="predicted"/>
<evidence type="ECO:0000256" key="3">
    <source>
        <dbReference type="ARBA" id="ARBA00022833"/>
    </source>
</evidence>
<evidence type="ECO:0000256" key="4">
    <source>
        <dbReference type="PROSITE-ProRule" id="PRU00510"/>
    </source>
</evidence>
<dbReference type="OrthoDB" id="962301at2"/>
<dbReference type="PROSITE" id="PS51128">
    <property type="entry name" value="ZF_DKSA_2"/>
    <property type="match status" value="1"/>
</dbReference>
<organism evidence="6 7">
    <name type="scientific">Paracoccus chinensis</name>
    <dbReference type="NCBI Taxonomy" id="525640"/>
    <lineage>
        <taxon>Bacteria</taxon>
        <taxon>Pseudomonadati</taxon>
        <taxon>Pseudomonadota</taxon>
        <taxon>Alphaproteobacteria</taxon>
        <taxon>Rhodobacterales</taxon>
        <taxon>Paracoccaceae</taxon>
        <taxon>Paracoccus</taxon>
    </lineage>
</organism>
<dbReference type="SUPFAM" id="SSF57716">
    <property type="entry name" value="Glucocorticoid receptor-like (DNA-binding domain)"/>
    <property type="match status" value="1"/>
</dbReference>
<keyword evidence="2" id="KW-0863">Zinc-finger</keyword>
<dbReference type="STRING" id="525640.SAMN04487971_11754"/>
<evidence type="ECO:0000259" key="5">
    <source>
        <dbReference type="Pfam" id="PF01258"/>
    </source>
</evidence>
<dbReference type="Pfam" id="PF01258">
    <property type="entry name" value="zf-dskA_traR"/>
    <property type="match status" value="1"/>
</dbReference>
<reference evidence="7" key="1">
    <citation type="submission" date="2016-10" db="EMBL/GenBank/DDBJ databases">
        <authorList>
            <person name="Varghese N."/>
            <person name="Submissions S."/>
        </authorList>
    </citation>
    <scope>NUCLEOTIDE SEQUENCE [LARGE SCALE GENOMIC DNA]</scope>
    <source>
        <strain evidence="7">CGMCC 1.7655</strain>
    </source>
</reference>
<dbReference type="GO" id="GO:1900378">
    <property type="term" value="P:positive regulation of secondary metabolite biosynthetic process"/>
    <property type="evidence" value="ECO:0007669"/>
    <property type="project" value="TreeGrafter"/>
</dbReference>
<protein>
    <submittedName>
        <fullName evidence="6">Transcriptional regulator, TraR/DksA family</fullName>
    </submittedName>
</protein>
<name>A0A1G9M2G6_9RHOB</name>
<dbReference type="RefSeq" id="WP_090757055.1">
    <property type="nucleotide sequence ID" value="NZ_FNGE01000017.1"/>
</dbReference>
<evidence type="ECO:0000256" key="1">
    <source>
        <dbReference type="ARBA" id="ARBA00022723"/>
    </source>
</evidence>
<dbReference type="EMBL" id="FNGE01000017">
    <property type="protein sequence ID" value="SDL67895.1"/>
    <property type="molecule type" value="Genomic_DNA"/>
</dbReference>
<keyword evidence="1" id="KW-0479">Metal-binding</keyword>
<feature type="domain" description="Zinc finger DksA/TraR C4-type" evidence="5">
    <location>
        <begin position="38"/>
        <end position="69"/>
    </location>
</feature>
<evidence type="ECO:0000313" key="7">
    <source>
        <dbReference type="Proteomes" id="UP000199555"/>
    </source>
</evidence>
<sequence length="89" mass="9543">MAGGWATDGAVNEQIEVSTQEALARMRLRNRAGGESLSECADCGEPIPEARRLAQPGVKLCISCQSEADRVLRPTGGMNRRASKDSLLK</sequence>
<dbReference type="GO" id="GO:0008270">
    <property type="term" value="F:zinc ion binding"/>
    <property type="evidence" value="ECO:0007669"/>
    <property type="project" value="UniProtKB-KW"/>
</dbReference>
<dbReference type="PANTHER" id="PTHR38777">
    <property type="entry name" value="FELS-2 PROPHAGE PROTEIN"/>
    <property type="match status" value="1"/>
</dbReference>
<dbReference type="PANTHER" id="PTHR38777:SF1">
    <property type="entry name" value="DNAK SUPPRESSOR PROTEIN"/>
    <property type="match status" value="1"/>
</dbReference>
<dbReference type="AlphaFoldDB" id="A0A1G9M2G6"/>
<dbReference type="InterPro" id="IPR000962">
    <property type="entry name" value="Znf_DskA_TraR"/>
</dbReference>